<dbReference type="Pfam" id="PF06289">
    <property type="entry name" value="FlbD"/>
    <property type="match status" value="1"/>
</dbReference>
<evidence type="ECO:0000313" key="2">
    <source>
        <dbReference type="Proteomes" id="UP001596142"/>
    </source>
</evidence>
<keyword evidence="2" id="KW-1185">Reference proteome</keyword>
<gene>
    <name evidence="1" type="ORF">ACFPU1_05060</name>
</gene>
<dbReference type="PANTHER" id="PTHR39185">
    <property type="entry name" value="SWARMING MOTILITY PROTEIN SWRD"/>
    <property type="match status" value="1"/>
</dbReference>
<evidence type="ECO:0000313" key="1">
    <source>
        <dbReference type="EMBL" id="MFC5712140.1"/>
    </source>
</evidence>
<dbReference type="EMBL" id="JBHSOZ010000003">
    <property type="protein sequence ID" value="MFC5712140.1"/>
    <property type="molecule type" value="Genomic_DNA"/>
</dbReference>
<accession>A0ABW0YIA8</accession>
<dbReference type="InterPro" id="IPR009384">
    <property type="entry name" value="SwrD-like"/>
</dbReference>
<organism evidence="1 2">
    <name type="scientific">Thalassorhabdus alkalitolerans</name>
    <dbReference type="NCBI Taxonomy" id="2282697"/>
    <lineage>
        <taxon>Bacteria</taxon>
        <taxon>Bacillati</taxon>
        <taxon>Bacillota</taxon>
        <taxon>Bacilli</taxon>
        <taxon>Bacillales</taxon>
        <taxon>Bacillaceae</taxon>
        <taxon>Thalassorhabdus</taxon>
    </lineage>
</organism>
<proteinExistence type="predicted"/>
<sequence length="72" mass="7922">MIELTRLNGQTFYLHALLIEQIQAFPDTTILLTNGKSIIVKESMTGVKEKMQAFYSSIGLVGTTAMKGGDKE</sequence>
<dbReference type="RefSeq" id="WP_385940458.1">
    <property type="nucleotide sequence ID" value="NZ_JBHSOZ010000003.1"/>
</dbReference>
<reference evidence="2" key="1">
    <citation type="journal article" date="2019" name="Int. J. Syst. Evol. Microbiol.">
        <title>The Global Catalogue of Microorganisms (GCM) 10K type strain sequencing project: providing services to taxonomists for standard genome sequencing and annotation.</title>
        <authorList>
            <consortium name="The Broad Institute Genomics Platform"/>
            <consortium name="The Broad Institute Genome Sequencing Center for Infectious Disease"/>
            <person name="Wu L."/>
            <person name="Ma J."/>
        </authorList>
    </citation>
    <scope>NUCLEOTIDE SEQUENCE [LARGE SCALE GENOMIC DNA]</scope>
    <source>
        <strain evidence="2">CECT 7184</strain>
    </source>
</reference>
<protein>
    <submittedName>
        <fullName evidence="1">Flagellar FlbD family protein</fullName>
    </submittedName>
</protein>
<comment type="caution">
    <text evidence="1">The sequence shown here is derived from an EMBL/GenBank/DDBJ whole genome shotgun (WGS) entry which is preliminary data.</text>
</comment>
<name>A0ABW0YIA8_9BACI</name>
<dbReference type="PANTHER" id="PTHR39185:SF1">
    <property type="entry name" value="SWARMING MOTILITY PROTEIN SWRD"/>
    <property type="match status" value="1"/>
</dbReference>
<keyword evidence="1" id="KW-0282">Flagellum</keyword>
<keyword evidence="1" id="KW-0966">Cell projection</keyword>
<dbReference type="Proteomes" id="UP001596142">
    <property type="component" value="Unassembled WGS sequence"/>
</dbReference>
<keyword evidence="1" id="KW-0969">Cilium</keyword>